<evidence type="ECO:0000256" key="3">
    <source>
        <dbReference type="ARBA" id="ARBA00022448"/>
    </source>
</evidence>
<keyword evidence="6 9" id="KW-0812">Transmembrane</keyword>
<evidence type="ECO:0000313" key="13">
    <source>
        <dbReference type="Proteomes" id="UP000019681"/>
    </source>
</evidence>
<keyword evidence="3 9" id="KW-0813">Transport</keyword>
<organism evidence="12 13">
    <name type="scientific">Fervidicella metallireducens AeB</name>
    <dbReference type="NCBI Taxonomy" id="1403537"/>
    <lineage>
        <taxon>Bacteria</taxon>
        <taxon>Bacillati</taxon>
        <taxon>Bacillota</taxon>
        <taxon>Clostridia</taxon>
        <taxon>Eubacteriales</taxon>
        <taxon>Clostridiaceae</taxon>
        <taxon>Fervidicella</taxon>
    </lineage>
</organism>
<accession>A0A017RZ55</accession>
<comment type="caution">
    <text evidence="12">The sequence shown here is derived from an EMBL/GenBank/DDBJ whole genome shotgun (WGS) entry which is preliminary data.</text>
</comment>
<evidence type="ECO:0000256" key="5">
    <source>
        <dbReference type="ARBA" id="ARBA00022519"/>
    </source>
</evidence>
<evidence type="ECO:0000256" key="9">
    <source>
        <dbReference type="RuleBase" id="RU003923"/>
    </source>
</evidence>
<comment type="subcellular location">
    <subcellularLocation>
        <location evidence="1">Cell inner membrane</location>
        <topology evidence="1">Multi-pass membrane protein</topology>
    </subcellularLocation>
    <subcellularLocation>
        <location evidence="9">Cell membrane</location>
        <topology evidence="9">Multi-pass membrane protein</topology>
    </subcellularLocation>
</comment>
<dbReference type="InterPro" id="IPR018076">
    <property type="entry name" value="T2SS_GspF_dom"/>
</dbReference>
<evidence type="ECO:0000256" key="1">
    <source>
        <dbReference type="ARBA" id="ARBA00004429"/>
    </source>
</evidence>
<reference evidence="12 13" key="1">
    <citation type="journal article" date="2014" name="Genome Announc.">
        <title>Draft Genome Sequence of Fervidicella metallireducens Strain AeBT, an Iron-Reducing Thermoanaerobe from the Great Artesian Basin.</title>
        <authorList>
            <person name="Patel B.K."/>
        </authorList>
    </citation>
    <scope>NUCLEOTIDE SEQUENCE [LARGE SCALE GENOMIC DNA]</scope>
    <source>
        <strain evidence="12 13">AeB</strain>
    </source>
</reference>
<feature type="domain" description="Type II secretion system protein GspF" evidence="11">
    <location>
        <begin position="67"/>
        <end position="189"/>
    </location>
</feature>
<evidence type="ECO:0000256" key="7">
    <source>
        <dbReference type="ARBA" id="ARBA00022989"/>
    </source>
</evidence>
<name>A0A017RZ55_9CLOT</name>
<dbReference type="InterPro" id="IPR042094">
    <property type="entry name" value="T2SS_GspF_sf"/>
</dbReference>
<evidence type="ECO:0000313" key="12">
    <source>
        <dbReference type="EMBL" id="EYE89684.1"/>
    </source>
</evidence>
<evidence type="ECO:0000256" key="2">
    <source>
        <dbReference type="ARBA" id="ARBA00005745"/>
    </source>
</evidence>
<dbReference type="GO" id="GO:0009306">
    <property type="term" value="P:protein secretion"/>
    <property type="evidence" value="ECO:0007669"/>
    <property type="project" value="InterPro"/>
</dbReference>
<keyword evidence="13" id="KW-1185">Reference proteome</keyword>
<dbReference type="AlphaFoldDB" id="A0A017RZ55"/>
<keyword evidence="7 10" id="KW-1133">Transmembrane helix</keyword>
<keyword evidence="4" id="KW-1003">Cell membrane</keyword>
<dbReference type="FunFam" id="1.20.81.30:FF:000001">
    <property type="entry name" value="Type II secretion system protein F"/>
    <property type="match status" value="2"/>
</dbReference>
<evidence type="ECO:0000256" key="6">
    <source>
        <dbReference type="ARBA" id="ARBA00022692"/>
    </source>
</evidence>
<dbReference type="PANTHER" id="PTHR30012">
    <property type="entry name" value="GENERAL SECRETION PATHWAY PROTEIN"/>
    <property type="match status" value="1"/>
</dbReference>
<evidence type="ECO:0000256" key="4">
    <source>
        <dbReference type="ARBA" id="ARBA00022475"/>
    </source>
</evidence>
<comment type="similarity">
    <text evidence="2 9">Belongs to the GSP F family.</text>
</comment>
<dbReference type="InterPro" id="IPR001992">
    <property type="entry name" value="T2SS_GspF/T4SS_PilC_CS"/>
</dbReference>
<feature type="domain" description="Type II secretion system protein GspF" evidence="11">
    <location>
        <begin position="270"/>
        <end position="392"/>
    </location>
</feature>
<feature type="transmembrane region" description="Helical" evidence="10">
    <location>
        <begin position="270"/>
        <end position="295"/>
    </location>
</feature>
<dbReference type="PRINTS" id="PR00812">
    <property type="entry name" value="BCTERIALGSPF"/>
</dbReference>
<dbReference type="Gene3D" id="1.20.81.30">
    <property type="entry name" value="Type II secretion system (T2SS), domain F"/>
    <property type="match status" value="2"/>
</dbReference>
<evidence type="ECO:0000259" key="11">
    <source>
        <dbReference type="Pfam" id="PF00482"/>
    </source>
</evidence>
<sequence length="401" mass="44891">MPIFQYEAKSLDGRTVKGKMEAVDERAAALAIRQQNYFPVKIKPFRQGLNIDLGEVKKVSIRDISIFCRQFSVVLTSGITILKGIEIIRQQTENKKLAKILAEVFEDVQRGKTLSFSMGKHKDFPDMLINMIEVGETSGTLDKIMERMAVYYEKEYKLQQKIKQAMTYPIVVSIVAIGVVIFLVAKVIPTFISMFSGIGNFELPLPTRIVIGLSNFIRYKWYVLVFFIILMIVVFKAFLSTVDGRFKIDKFKLNAPVFGKINRKIITSRFARTFGILIASGVPLLQSISICSNIVGNTLIRDVLDEAREDINKGASIGDTLAKSGIFPVMLTQMIKIGEESGYLDDVLAKTSDFYDTEVETATAQLTTMIEPAIIVVLGGVVAFIILSVILPMFNMYNAIQ</sequence>
<dbReference type="EMBL" id="AZQP01000002">
    <property type="protein sequence ID" value="EYE89684.1"/>
    <property type="molecule type" value="Genomic_DNA"/>
</dbReference>
<feature type="transmembrane region" description="Helical" evidence="10">
    <location>
        <begin position="166"/>
        <end position="199"/>
    </location>
</feature>
<dbReference type="GO" id="GO:0005886">
    <property type="term" value="C:plasma membrane"/>
    <property type="evidence" value="ECO:0007669"/>
    <property type="project" value="UniProtKB-SubCell"/>
</dbReference>
<dbReference type="Proteomes" id="UP000019681">
    <property type="component" value="Unassembled WGS sequence"/>
</dbReference>
<feature type="transmembrane region" description="Helical" evidence="10">
    <location>
        <begin position="373"/>
        <end position="394"/>
    </location>
</feature>
<proteinExistence type="inferred from homology"/>
<evidence type="ECO:0000256" key="10">
    <source>
        <dbReference type="SAM" id="Phobius"/>
    </source>
</evidence>
<feature type="transmembrane region" description="Helical" evidence="10">
    <location>
        <begin position="219"/>
        <end position="239"/>
    </location>
</feature>
<keyword evidence="8 10" id="KW-0472">Membrane</keyword>
<dbReference type="PANTHER" id="PTHR30012:SF0">
    <property type="entry name" value="TYPE II SECRETION SYSTEM PROTEIN F-RELATED"/>
    <property type="match status" value="1"/>
</dbReference>
<dbReference type="PROSITE" id="PS00874">
    <property type="entry name" value="T2SP_F"/>
    <property type="match status" value="1"/>
</dbReference>
<keyword evidence="5" id="KW-0997">Cell inner membrane</keyword>
<dbReference type="Pfam" id="PF00482">
    <property type="entry name" value="T2SSF"/>
    <property type="match status" value="2"/>
</dbReference>
<evidence type="ECO:0000256" key="8">
    <source>
        <dbReference type="ARBA" id="ARBA00023136"/>
    </source>
</evidence>
<gene>
    <name evidence="12" type="ORF">Q428_01335</name>
</gene>
<protein>
    <submittedName>
        <fullName evidence="12">Type II secretion system protein F</fullName>
    </submittedName>
</protein>
<dbReference type="STRING" id="1403537.Q428_01335"/>
<dbReference type="RefSeq" id="WP_035377448.1">
    <property type="nucleotide sequence ID" value="NZ_AZQP01000002.1"/>
</dbReference>
<dbReference type="OrthoDB" id="9805682at2"/>
<dbReference type="InterPro" id="IPR003004">
    <property type="entry name" value="GspF/PilC"/>
</dbReference>